<evidence type="ECO:0000313" key="3">
    <source>
        <dbReference type="Proteomes" id="UP000824890"/>
    </source>
</evidence>
<name>A0ABQ8EF82_BRANA</name>
<organism evidence="2 3">
    <name type="scientific">Brassica napus</name>
    <name type="common">Rape</name>
    <dbReference type="NCBI Taxonomy" id="3708"/>
    <lineage>
        <taxon>Eukaryota</taxon>
        <taxon>Viridiplantae</taxon>
        <taxon>Streptophyta</taxon>
        <taxon>Embryophyta</taxon>
        <taxon>Tracheophyta</taxon>
        <taxon>Spermatophyta</taxon>
        <taxon>Magnoliopsida</taxon>
        <taxon>eudicotyledons</taxon>
        <taxon>Gunneridae</taxon>
        <taxon>Pentapetalae</taxon>
        <taxon>rosids</taxon>
        <taxon>malvids</taxon>
        <taxon>Brassicales</taxon>
        <taxon>Brassicaceae</taxon>
        <taxon>Brassiceae</taxon>
        <taxon>Brassica</taxon>
    </lineage>
</organism>
<evidence type="ECO:0000313" key="2">
    <source>
        <dbReference type="EMBL" id="KAH0939413.1"/>
    </source>
</evidence>
<dbReference type="Proteomes" id="UP000824890">
    <property type="component" value="Unassembled WGS sequence"/>
</dbReference>
<sequence>SSFVASSSPPLILFNLNLRTQITLATHTYQTQETYLSSQAVMKQITYITIEPGIEEKFNKNVS</sequence>
<dbReference type="EMBL" id="JAGKQM010000002">
    <property type="protein sequence ID" value="KAH0939413.1"/>
    <property type="molecule type" value="Genomic_DNA"/>
</dbReference>
<comment type="caution">
    <text evidence="2">The sequence shown here is derived from an EMBL/GenBank/DDBJ whole genome shotgun (WGS) entry which is preliminary data.</text>
</comment>
<reference evidence="2 3" key="1">
    <citation type="submission" date="2021-05" db="EMBL/GenBank/DDBJ databases">
        <title>Genome Assembly of Synthetic Allotetraploid Brassica napus Reveals Homoeologous Exchanges between Subgenomes.</title>
        <authorList>
            <person name="Davis J.T."/>
        </authorList>
    </citation>
    <scope>NUCLEOTIDE SEQUENCE [LARGE SCALE GENOMIC DNA]</scope>
    <source>
        <strain evidence="3">cv. Da-Ae</strain>
        <tissue evidence="2">Seedling</tissue>
    </source>
</reference>
<evidence type="ECO:0000313" key="1">
    <source>
        <dbReference type="EMBL" id="KAH0851739.1"/>
    </source>
</evidence>
<proteinExistence type="predicted"/>
<protein>
    <submittedName>
        <fullName evidence="2">Uncharacterized protein</fullName>
    </submittedName>
</protein>
<keyword evidence="3" id="KW-1185">Reference proteome</keyword>
<accession>A0ABQ8EF82</accession>
<gene>
    <name evidence="2" type="ORF">HID58_006874</name>
    <name evidence="1" type="ORF">HID58_090274</name>
</gene>
<feature type="non-terminal residue" evidence="2">
    <location>
        <position position="1"/>
    </location>
</feature>
<dbReference type="EMBL" id="JAGKQM010001545">
    <property type="protein sequence ID" value="KAH0851739.1"/>
    <property type="molecule type" value="Genomic_DNA"/>
</dbReference>